<dbReference type="AlphaFoldDB" id="A0A2S2CZ75"/>
<dbReference type="RefSeq" id="WP_109333350.1">
    <property type="nucleotide sequence ID" value="NZ_CP029357.1"/>
</dbReference>
<name>A0A2S2CZ75_9PROT</name>
<accession>A0A2S2CZ75</accession>
<dbReference type="PRINTS" id="PR00032">
    <property type="entry name" value="HTHARAC"/>
</dbReference>
<proteinExistence type="predicted"/>
<protein>
    <submittedName>
        <fullName evidence="5">AraC family transcriptional regulator</fullName>
    </submittedName>
</protein>
<dbReference type="InterPro" id="IPR018062">
    <property type="entry name" value="HTH_AraC-typ_CS"/>
</dbReference>
<gene>
    <name evidence="5" type="ORF">DEW08_27610</name>
</gene>
<keyword evidence="5" id="KW-0614">Plasmid</keyword>
<dbReference type="PANTHER" id="PTHR47893">
    <property type="entry name" value="REGULATORY PROTEIN PCHR"/>
    <property type="match status" value="1"/>
</dbReference>
<dbReference type="GO" id="GO:0003700">
    <property type="term" value="F:DNA-binding transcription factor activity"/>
    <property type="evidence" value="ECO:0007669"/>
    <property type="project" value="InterPro"/>
</dbReference>
<dbReference type="EMBL" id="CP029357">
    <property type="protein sequence ID" value="AWK89745.1"/>
    <property type="molecule type" value="Genomic_DNA"/>
</dbReference>
<dbReference type="InterPro" id="IPR018060">
    <property type="entry name" value="HTH_AraC"/>
</dbReference>
<dbReference type="KEGG" id="azz:DEW08_27610"/>
<evidence type="ECO:0000256" key="3">
    <source>
        <dbReference type="ARBA" id="ARBA00023163"/>
    </source>
</evidence>
<dbReference type="PANTHER" id="PTHR47893:SF1">
    <property type="entry name" value="REGULATORY PROTEIN PCHR"/>
    <property type="match status" value="1"/>
</dbReference>
<keyword evidence="6" id="KW-1185">Reference proteome</keyword>
<dbReference type="InterPro" id="IPR009057">
    <property type="entry name" value="Homeodomain-like_sf"/>
</dbReference>
<evidence type="ECO:0000313" key="6">
    <source>
        <dbReference type="Proteomes" id="UP000245629"/>
    </source>
</evidence>
<reference evidence="6" key="1">
    <citation type="submission" date="2018-05" db="EMBL/GenBank/DDBJ databases">
        <title>Azospirillum thermophila sp. nov., a novel isolated from hot spring.</title>
        <authorList>
            <person name="Zhao Z."/>
        </authorList>
    </citation>
    <scope>NUCLEOTIDE SEQUENCE [LARGE SCALE GENOMIC DNA]</scope>
    <source>
        <strain evidence="6">CFH 70021</strain>
        <plasmid evidence="6">unnamed2</plasmid>
    </source>
</reference>
<evidence type="ECO:0000313" key="5">
    <source>
        <dbReference type="EMBL" id="AWK89745.1"/>
    </source>
</evidence>
<geneLocation type="plasmid" evidence="5 6">
    <name>unnamed2</name>
</geneLocation>
<evidence type="ECO:0000256" key="2">
    <source>
        <dbReference type="ARBA" id="ARBA00023125"/>
    </source>
</evidence>
<keyword evidence="1" id="KW-0805">Transcription regulation</keyword>
<keyword evidence="3" id="KW-0804">Transcription</keyword>
<dbReference type="Gene3D" id="1.10.10.60">
    <property type="entry name" value="Homeodomain-like"/>
    <property type="match status" value="2"/>
</dbReference>
<evidence type="ECO:0000256" key="1">
    <source>
        <dbReference type="ARBA" id="ARBA00023015"/>
    </source>
</evidence>
<evidence type="ECO:0000259" key="4">
    <source>
        <dbReference type="PROSITE" id="PS01124"/>
    </source>
</evidence>
<dbReference type="InterPro" id="IPR053142">
    <property type="entry name" value="PchR_regulatory_protein"/>
</dbReference>
<dbReference type="SMART" id="SM00342">
    <property type="entry name" value="HTH_ARAC"/>
    <property type="match status" value="1"/>
</dbReference>
<sequence length="338" mass="36805">MTKPDDGGRADSLPAACLTYRDLMGVLRRGDGPVPALTAPDLKPEDPVLHGRFRLMSMRCGLSLHATDATDAVDLTTHAAAKPGLTVALFLRGDADISLGDRRFRITAGTGPKVFLLARAEPDLFIRRGMRGNRVRKLSINVPPDWLADDPLAADRRLRLFAETHGASAGWAPSAGQIRLAERLTGPTPYRPSLEGLYLESHALELVAELLAVLSGGAGDPSGGRTPGERDLARIRRVRDYLHAQDGACPRLEDIARHAGMSVSVLQRLFRAVYGTTVADYHRSLRMDRARRLLERDGVTVTEAAYAAGYDNPANFSTAFKRRFGLSPREARAVRVVV</sequence>
<feature type="domain" description="HTH araC/xylS-type" evidence="4">
    <location>
        <begin position="236"/>
        <end position="334"/>
    </location>
</feature>
<dbReference type="Pfam" id="PF12833">
    <property type="entry name" value="HTH_18"/>
    <property type="match status" value="1"/>
</dbReference>
<keyword evidence="2" id="KW-0238">DNA-binding</keyword>
<dbReference type="OrthoDB" id="6670788at2"/>
<organism evidence="5 6">
    <name type="scientific">Azospirillum thermophilum</name>
    <dbReference type="NCBI Taxonomy" id="2202148"/>
    <lineage>
        <taxon>Bacteria</taxon>
        <taxon>Pseudomonadati</taxon>
        <taxon>Pseudomonadota</taxon>
        <taxon>Alphaproteobacteria</taxon>
        <taxon>Rhodospirillales</taxon>
        <taxon>Azospirillaceae</taxon>
        <taxon>Azospirillum</taxon>
    </lineage>
</organism>
<dbReference type="InterPro" id="IPR020449">
    <property type="entry name" value="Tscrpt_reg_AraC-type_HTH"/>
</dbReference>
<dbReference type="PROSITE" id="PS01124">
    <property type="entry name" value="HTH_ARAC_FAMILY_2"/>
    <property type="match status" value="1"/>
</dbReference>
<dbReference type="GO" id="GO:0043565">
    <property type="term" value="F:sequence-specific DNA binding"/>
    <property type="evidence" value="ECO:0007669"/>
    <property type="project" value="InterPro"/>
</dbReference>
<dbReference type="PROSITE" id="PS00041">
    <property type="entry name" value="HTH_ARAC_FAMILY_1"/>
    <property type="match status" value="1"/>
</dbReference>
<dbReference type="SUPFAM" id="SSF46689">
    <property type="entry name" value="Homeodomain-like"/>
    <property type="match status" value="2"/>
</dbReference>
<dbReference type="Proteomes" id="UP000245629">
    <property type="component" value="Plasmid unnamed2"/>
</dbReference>